<keyword evidence="3" id="KW-1185">Reference proteome</keyword>
<organism evidence="2 3">
    <name type="scientific">Rhipicephalus sanguineus</name>
    <name type="common">Brown dog tick</name>
    <name type="synonym">Ixodes sanguineus</name>
    <dbReference type="NCBI Taxonomy" id="34632"/>
    <lineage>
        <taxon>Eukaryota</taxon>
        <taxon>Metazoa</taxon>
        <taxon>Ecdysozoa</taxon>
        <taxon>Arthropoda</taxon>
        <taxon>Chelicerata</taxon>
        <taxon>Arachnida</taxon>
        <taxon>Acari</taxon>
        <taxon>Parasitiformes</taxon>
        <taxon>Ixodida</taxon>
        <taxon>Ixodoidea</taxon>
        <taxon>Ixodidae</taxon>
        <taxon>Rhipicephalinae</taxon>
        <taxon>Rhipicephalus</taxon>
        <taxon>Rhipicephalus</taxon>
    </lineage>
</organism>
<feature type="domain" description="Brinker DNA-binding" evidence="1">
    <location>
        <begin position="7"/>
        <end position="54"/>
    </location>
</feature>
<dbReference type="AlphaFoldDB" id="A0A9D4T9B9"/>
<gene>
    <name evidence="2" type="ORF">HPB52_010241</name>
</gene>
<dbReference type="Proteomes" id="UP000821837">
    <property type="component" value="Chromosome 1"/>
</dbReference>
<dbReference type="EMBL" id="JABSTV010001245">
    <property type="protein sequence ID" value="KAH7983223.1"/>
    <property type="molecule type" value="Genomic_DNA"/>
</dbReference>
<name>A0A9D4T9B9_RHISA</name>
<comment type="caution">
    <text evidence="2">The sequence shown here is derived from an EMBL/GenBank/DDBJ whole genome shotgun (WGS) entry which is preliminary data.</text>
</comment>
<reference evidence="2" key="1">
    <citation type="journal article" date="2020" name="Cell">
        <title>Large-Scale Comparative Analyses of Tick Genomes Elucidate Their Genetic Diversity and Vector Capacities.</title>
        <authorList>
            <consortium name="Tick Genome and Microbiome Consortium (TIGMIC)"/>
            <person name="Jia N."/>
            <person name="Wang J."/>
            <person name="Shi W."/>
            <person name="Du L."/>
            <person name="Sun Y."/>
            <person name="Zhan W."/>
            <person name="Jiang J.F."/>
            <person name="Wang Q."/>
            <person name="Zhang B."/>
            <person name="Ji P."/>
            <person name="Bell-Sakyi L."/>
            <person name="Cui X.M."/>
            <person name="Yuan T.T."/>
            <person name="Jiang B.G."/>
            <person name="Yang W.F."/>
            <person name="Lam T.T."/>
            <person name="Chang Q.C."/>
            <person name="Ding S.J."/>
            <person name="Wang X.J."/>
            <person name="Zhu J.G."/>
            <person name="Ruan X.D."/>
            <person name="Zhao L."/>
            <person name="Wei J.T."/>
            <person name="Ye R.Z."/>
            <person name="Que T.C."/>
            <person name="Du C.H."/>
            <person name="Zhou Y.H."/>
            <person name="Cheng J.X."/>
            <person name="Dai P.F."/>
            <person name="Guo W.B."/>
            <person name="Han X.H."/>
            <person name="Huang E.J."/>
            <person name="Li L.F."/>
            <person name="Wei W."/>
            <person name="Gao Y.C."/>
            <person name="Liu J.Z."/>
            <person name="Shao H.Z."/>
            <person name="Wang X."/>
            <person name="Wang C.C."/>
            <person name="Yang T.C."/>
            <person name="Huo Q.B."/>
            <person name="Li W."/>
            <person name="Chen H.Y."/>
            <person name="Chen S.E."/>
            <person name="Zhou L.G."/>
            <person name="Ni X.B."/>
            <person name="Tian J.H."/>
            <person name="Sheng Y."/>
            <person name="Liu T."/>
            <person name="Pan Y.S."/>
            <person name="Xia L.Y."/>
            <person name="Li J."/>
            <person name="Zhao F."/>
            <person name="Cao W.C."/>
        </authorList>
    </citation>
    <scope>NUCLEOTIDE SEQUENCE</scope>
    <source>
        <strain evidence="2">Rsan-2018</strain>
    </source>
</reference>
<accession>A0A9D4T9B9</accession>
<protein>
    <recommendedName>
        <fullName evidence="1">Brinker DNA-binding domain-containing protein</fullName>
    </recommendedName>
</protein>
<sequence>MSGSRWQSFTAKEKLEITAAAEEIGNRAAARRHDVDESCIRDWRKKKASLESAHKEKRAFCGPKTDDCVFESGDEASDGSSDSGESAMIEGTGIGAVNVAAIASK</sequence>
<evidence type="ECO:0000259" key="1">
    <source>
        <dbReference type="Pfam" id="PF09607"/>
    </source>
</evidence>
<dbReference type="InterPro" id="IPR018586">
    <property type="entry name" value="Brinker_DNA-bd"/>
</dbReference>
<reference evidence="2" key="2">
    <citation type="submission" date="2021-09" db="EMBL/GenBank/DDBJ databases">
        <authorList>
            <person name="Jia N."/>
            <person name="Wang J."/>
            <person name="Shi W."/>
            <person name="Du L."/>
            <person name="Sun Y."/>
            <person name="Zhan W."/>
            <person name="Jiang J."/>
            <person name="Wang Q."/>
            <person name="Zhang B."/>
            <person name="Ji P."/>
            <person name="Sakyi L.B."/>
            <person name="Cui X."/>
            <person name="Yuan T."/>
            <person name="Jiang B."/>
            <person name="Yang W."/>
            <person name="Lam T.T.-Y."/>
            <person name="Chang Q."/>
            <person name="Ding S."/>
            <person name="Wang X."/>
            <person name="Zhu J."/>
            <person name="Ruan X."/>
            <person name="Zhao L."/>
            <person name="Wei J."/>
            <person name="Que T."/>
            <person name="Du C."/>
            <person name="Cheng J."/>
            <person name="Dai P."/>
            <person name="Han X."/>
            <person name="Huang E."/>
            <person name="Gao Y."/>
            <person name="Liu J."/>
            <person name="Shao H."/>
            <person name="Ye R."/>
            <person name="Li L."/>
            <person name="Wei W."/>
            <person name="Wang X."/>
            <person name="Wang C."/>
            <person name="Huo Q."/>
            <person name="Li W."/>
            <person name="Guo W."/>
            <person name="Chen H."/>
            <person name="Chen S."/>
            <person name="Zhou L."/>
            <person name="Zhou L."/>
            <person name="Ni X."/>
            <person name="Tian J."/>
            <person name="Zhou Y."/>
            <person name="Sheng Y."/>
            <person name="Liu T."/>
            <person name="Pan Y."/>
            <person name="Xia L."/>
            <person name="Li J."/>
            <person name="Zhao F."/>
            <person name="Cao W."/>
        </authorList>
    </citation>
    <scope>NUCLEOTIDE SEQUENCE</scope>
    <source>
        <strain evidence="2">Rsan-2018</strain>
        <tissue evidence="2">Larvae</tissue>
    </source>
</reference>
<evidence type="ECO:0000313" key="3">
    <source>
        <dbReference type="Proteomes" id="UP000821837"/>
    </source>
</evidence>
<dbReference type="Pfam" id="PF09607">
    <property type="entry name" value="BrkDBD"/>
    <property type="match status" value="1"/>
</dbReference>
<evidence type="ECO:0000313" key="2">
    <source>
        <dbReference type="EMBL" id="KAH7983223.1"/>
    </source>
</evidence>
<proteinExistence type="predicted"/>